<gene>
    <name evidence="3" type="ORF">N787_11305</name>
</gene>
<dbReference type="InterPro" id="IPR029058">
    <property type="entry name" value="AB_hydrolase_fold"/>
</dbReference>
<dbReference type="PANTHER" id="PTHR42776:SF27">
    <property type="entry name" value="DIPEPTIDYL PEPTIDASE FAMILY MEMBER 6"/>
    <property type="match status" value="1"/>
</dbReference>
<dbReference type="InterPro" id="IPR001375">
    <property type="entry name" value="Peptidase_S9_cat"/>
</dbReference>
<evidence type="ECO:0000259" key="2">
    <source>
        <dbReference type="Pfam" id="PF00326"/>
    </source>
</evidence>
<organism evidence="3 4">
    <name type="scientific">Arenimonas metalli CF5-1</name>
    <dbReference type="NCBI Taxonomy" id="1384056"/>
    <lineage>
        <taxon>Bacteria</taxon>
        <taxon>Pseudomonadati</taxon>
        <taxon>Pseudomonadota</taxon>
        <taxon>Gammaproteobacteria</taxon>
        <taxon>Lysobacterales</taxon>
        <taxon>Lysobacteraceae</taxon>
        <taxon>Arenimonas</taxon>
    </lineage>
</organism>
<dbReference type="AlphaFoldDB" id="A0A091BP88"/>
<evidence type="ECO:0000256" key="1">
    <source>
        <dbReference type="ARBA" id="ARBA00022801"/>
    </source>
</evidence>
<keyword evidence="4" id="KW-1185">Reference proteome</keyword>
<dbReference type="GO" id="GO:0006508">
    <property type="term" value="P:proteolysis"/>
    <property type="evidence" value="ECO:0007669"/>
    <property type="project" value="InterPro"/>
</dbReference>
<evidence type="ECO:0000313" key="4">
    <source>
        <dbReference type="Proteomes" id="UP000029393"/>
    </source>
</evidence>
<evidence type="ECO:0000313" key="3">
    <source>
        <dbReference type="EMBL" id="KFN46145.1"/>
    </source>
</evidence>
<reference evidence="3 4" key="1">
    <citation type="submission" date="2013-09" db="EMBL/GenBank/DDBJ databases">
        <title>Genome sequencing of Arenimonas metalli.</title>
        <authorList>
            <person name="Chen F."/>
            <person name="Wang G."/>
        </authorList>
    </citation>
    <scope>NUCLEOTIDE SEQUENCE [LARGE SCALE GENOMIC DNA]</scope>
    <source>
        <strain evidence="3 4">CF5-1</strain>
    </source>
</reference>
<name>A0A091BP88_9GAMM</name>
<dbReference type="Proteomes" id="UP000029393">
    <property type="component" value="Unassembled WGS sequence"/>
</dbReference>
<comment type="caution">
    <text evidence="3">The sequence shown here is derived from an EMBL/GenBank/DDBJ whole genome shotgun (WGS) entry which is preliminary data.</text>
</comment>
<feature type="domain" description="Peptidase S9 prolyl oligopeptidase catalytic" evidence="2">
    <location>
        <begin position="355"/>
        <end position="562"/>
    </location>
</feature>
<dbReference type="SUPFAM" id="SSF53474">
    <property type="entry name" value="alpha/beta-Hydrolases"/>
    <property type="match status" value="1"/>
</dbReference>
<keyword evidence="1" id="KW-0378">Hydrolase</keyword>
<dbReference type="eggNOG" id="COG0823">
    <property type="taxonomic scope" value="Bacteria"/>
</dbReference>
<dbReference type="Pfam" id="PF00326">
    <property type="entry name" value="Peptidase_S9"/>
    <property type="match status" value="1"/>
</dbReference>
<accession>A0A091BP88</accession>
<dbReference type="Gene3D" id="3.40.50.1820">
    <property type="entry name" value="alpha/beta hydrolase"/>
    <property type="match status" value="1"/>
</dbReference>
<sequence>MWLQALPDGEPRLRLARTDASELVWSRDGRWLLLPGSRQLVVLAADGQGGDGELSTLGGLGRRVFVGADPAIGDAALLVEQPARNAAETPRWRLLRVQPGGRETLLHEDALPIVDAAIDGEGELAWLMRAEGDAHVLYRLPSRGLGHAVLACVVPRRCRLLGTSPEGGVWMQGNPDADLSGLLHVAADGAVRRMDQDPRGEADLNHVALDPVDGQPRFLGYDSTVPQLVARSSDDESRLVAIRSVLPGASLRVEVGGERWLVIERGDRLRGERAWLAAADGALTPLRPEAEFVFGGHPQARPDEAAIARKWPMQWTASDGRRLHGFVTLPSGVDVAHAPLVVSVHGGPFSLVRPDFSNDAQLLANRGYVVFQPNFRGSTGLGLDYVLASRGDFGNGRVQQDIVEGTRWLLANGVGDADRVAIVGASFGGYSALLGVTFEPGLFKSAVAGVPPADFGRVLREYQGAGQEMHPGIPMAVSMRALGVDPGDAAQMQRLAAQSPTANAAALTRPVLVLAGGEDERVPIRGVTHYVARLRTLGKDATFFMDADAGHAIADEKTREAYYFLMERLLHETIDGPEPEPASAALQAHLTRHLR</sequence>
<dbReference type="PATRIC" id="fig|1384056.3.peg.1478"/>
<proteinExistence type="predicted"/>
<dbReference type="STRING" id="1384056.N787_11305"/>
<dbReference type="eggNOG" id="COG1506">
    <property type="taxonomic scope" value="Bacteria"/>
</dbReference>
<dbReference type="PANTHER" id="PTHR42776">
    <property type="entry name" value="SERINE PEPTIDASE S9 FAMILY MEMBER"/>
    <property type="match status" value="1"/>
</dbReference>
<dbReference type="EMBL" id="AVCK01000019">
    <property type="protein sequence ID" value="KFN46145.1"/>
    <property type="molecule type" value="Genomic_DNA"/>
</dbReference>
<dbReference type="GO" id="GO:0004252">
    <property type="term" value="F:serine-type endopeptidase activity"/>
    <property type="evidence" value="ECO:0007669"/>
    <property type="project" value="TreeGrafter"/>
</dbReference>
<protein>
    <recommendedName>
        <fullName evidence="2">Peptidase S9 prolyl oligopeptidase catalytic domain-containing protein</fullName>
    </recommendedName>
</protein>